<feature type="region of interest" description="Disordered" evidence="1">
    <location>
        <begin position="1"/>
        <end position="21"/>
    </location>
</feature>
<sequence length="45" mass="5094">MGDGAHEDRNQLARQDASVSTYNRRSPLGSLTLTIHLICIDQYYI</sequence>
<dbReference type="OrthoDB" id="5856946at2759"/>
<evidence type="ECO:0000256" key="1">
    <source>
        <dbReference type="SAM" id="MobiDB-lite"/>
    </source>
</evidence>
<reference evidence="3" key="2">
    <citation type="journal article" date="2016" name="Sci. Rep.">
        <title>Dictyocaulus viviparus genome, variome and transcriptome elucidate lungworm biology and support future intervention.</title>
        <authorList>
            <person name="McNulty S.N."/>
            <person name="Strube C."/>
            <person name="Rosa B.A."/>
            <person name="Martin J.C."/>
            <person name="Tyagi R."/>
            <person name="Choi Y.J."/>
            <person name="Wang Q."/>
            <person name="Hallsworth Pepin K."/>
            <person name="Zhang X."/>
            <person name="Ozersky P."/>
            <person name="Wilson R.K."/>
            <person name="Sternberg P.W."/>
            <person name="Gasser R.B."/>
            <person name="Mitreva M."/>
        </authorList>
    </citation>
    <scope>NUCLEOTIDE SEQUENCE [LARGE SCALE GENOMIC DNA]</scope>
    <source>
        <strain evidence="3">HannoverDv2000</strain>
    </source>
</reference>
<proteinExistence type="predicted"/>
<gene>
    <name evidence="2" type="ORF">DICVIV_03091</name>
</gene>
<protein>
    <submittedName>
        <fullName evidence="2">Uncharacterized protein</fullName>
    </submittedName>
</protein>
<evidence type="ECO:0000313" key="2">
    <source>
        <dbReference type="EMBL" id="KJH50745.1"/>
    </source>
</evidence>
<dbReference type="EMBL" id="KN716198">
    <property type="protein sequence ID" value="KJH50745.1"/>
    <property type="molecule type" value="Genomic_DNA"/>
</dbReference>
<accession>A0A0D8Y237</accession>
<organism evidence="2 3">
    <name type="scientific">Dictyocaulus viviparus</name>
    <name type="common">Bovine lungworm</name>
    <dbReference type="NCBI Taxonomy" id="29172"/>
    <lineage>
        <taxon>Eukaryota</taxon>
        <taxon>Metazoa</taxon>
        <taxon>Ecdysozoa</taxon>
        <taxon>Nematoda</taxon>
        <taxon>Chromadorea</taxon>
        <taxon>Rhabditida</taxon>
        <taxon>Rhabditina</taxon>
        <taxon>Rhabditomorpha</taxon>
        <taxon>Strongyloidea</taxon>
        <taxon>Metastrongylidae</taxon>
        <taxon>Dictyocaulus</taxon>
    </lineage>
</organism>
<dbReference type="AlphaFoldDB" id="A0A0D8Y237"/>
<feature type="compositionally biased region" description="Basic and acidic residues" evidence="1">
    <location>
        <begin position="1"/>
        <end position="11"/>
    </location>
</feature>
<reference evidence="2 3" key="1">
    <citation type="submission" date="2013-11" db="EMBL/GenBank/DDBJ databases">
        <title>Draft genome of the bovine lungworm Dictyocaulus viviparus.</title>
        <authorList>
            <person name="Mitreva M."/>
        </authorList>
    </citation>
    <scope>NUCLEOTIDE SEQUENCE [LARGE SCALE GENOMIC DNA]</scope>
    <source>
        <strain evidence="2 3">HannoverDv2000</strain>
    </source>
</reference>
<evidence type="ECO:0000313" key="3">
    <source>
        <dbReference type="Proteomes" id="UP000053766"/>
    </source>
</evidence>
<keyword evidence="3" id="KW-1185">Reference proteome</keyword>
<dbReference type="Proteomes" id="UP000053766">
    <property type="component" value="Unassembled WGS sequence"/>
</dbReference>
<name>A0A0D8Y237_DICVI</name>